<gene>
    <name evidence="1" type="ORF">FN846DRAFT_895399</name>
</gene>
<comment type="caution">
    <text evidence="1">The sequence shown here is derived from an EMBL/GenBank/DDBJ whole genome shotgun (WGS) entry which is preliminary data.</text>
</comment>
<accession>A0A5J5EGM7</accession>
<dbReference type="InParanoid" id="A0A5J5EGM7"/>
<dbReference type="Proteomes" id="UP000326924">
    <property type="component" value="Unassembled WGS sequence"/>
</dbReference>
<organism evidence="1 2">
    <name type="scientific">Sphaerosporella brunnea</name>
    <dbReference type="NCBI Taxonomy" id="1250544"/>
    <lineage>
        <taxon>Eukaryota</taxon>
        <taxon>Fungi</taxon>
        <taxon>Dikarya</taxon>
        <taxon>Ascomycota</taxon>
        <taxon>Pezizomycotina</taxon>
        <taxon>Pezizomycetes</taxon>
        <taxon>Pezizales</taxon>
        <taxon>Pyronemataceae</taxon>
        <taxon>Sphaerosporella</taxon>
    </lineage>
</organism>
<sequence>MLYIAHLYENLNFDAHLWDERKKCRKARQLRKQEKQAKKAMCSHKPGDFFADNCRRHPPASRSKKASNTKAFKHQASIDSEYEEKLEDEAIWLRMSRENNCRYSTITPTPCNRESYKSRNKNAITEDHLCEIWGCYIHSFEMWTPATMVKRPRRVSDSSKTLGKHPRGVYSIDSTF</sequence>
<evidence type="ECO:0000313" key="2">
    <source>
        <dbReference type="Proteomes" id="UP000326924"/>
    </source>
</evidence>
<keyword evidence="2" id="KW-1185">Reference proteome</keyword>
<dbReference type="AlphaFoldDB" id="A0A5J5EGM7"/>
<name>A0A5J5EGM7_9PEZI</name>
<reference evidence="1 2" key="1">
    <citation type="submission" date="2019-09" db="EMBL/GenBank/DDBJ databases">
        <title>Draft genome of the ectomycorrhizal ascomycete Sphaerosporella brunnea.</title>
        <authorList>
            <consortium name="DOE Joint Genome Institute"/>
            <person name="Benucci G.M."/>
            <person name="Marozzi G."/>
            <person name="Antonielli L."/>
            <person name="Sanchez S."/>
            <person name="Marco P."/>
            <person name="Wang X."/>
            <person name="Falini L.B."/>
            <person name="Barry K."/>
            <person name="Haridas S."/>
            <person name="Lipzen A."/>
            <person name="Labutti K."/>
            <person name="Grigoriev I.V."/>
            <person name="Murat C."/>
            <person name="Martin F."/>
            <person name="Albertini E."/>
            <person name="Donnini D."/>
            <person name="Bonito G."/>
        </authorList>
    </citation>
    <scope>NUCLEOTIDE SEQUENCE [LARGE SCALE GENOMIC DNA]</scope>
    <source>
        <strain evidence="1 2">Sb_GMNB300</strain>
    </source>
</reference>
<proteinExistence type="predicted"/>
<protein>
    <submittedName>
        <fullName evidence="1">Uncharacterized protein</fullName>
    </submittedName>
</protein>
<dbReference type="EMBL" id="VXIS01000366">
    <property type="protein sequence ID" value="KAA8894096.1"/>
    <property type="molecule type" value="Genomic_DNA"/>
</dbReference>
<evidence type="ECO:0000313" key="1">
    <source>
        <dbReference type="EMBL" id="KAA8894096.1"/>
    </source>
</evidence>